<dbReference type="Proteomes" id="UP001319200">
    <property type="component" value="Unassembled WGS sequence"/>
</dbReference>
<comment type="caution">
    <text evidence="2">The sequence shown here is derived from an EMBL/GenBank/DDBJ whole genome shotgun (WGS) entry which is preliminary data.</text>
</comment>
<dbReference type="InterPro" id="IPR041673">
    <property type="entry name" value="TetR_C_23"/>
</dbReference>
<evidence type="ECO:0000259" key="1">
    <source>
        <dbReference type="Pfam" id="PF17931"/>
    </source>
</evidence>
<dbReference type="Pfam" id="PF17931">
    <property type="entry name" value="TetR_C_23"/>
    <property type="match status" value="1"/>
</dbReference>
<dbReference type="Gene3D" id="1.10.357.10">
    <property type="entry name" value="Tetracycline Repressor, domain 2"/>
    <property type="match status" value="1"/>
</dbReference>
<keyword evidence="3" id="KW-1185">Reference proteome</keyword>
<gene>
    <name evidence="2" type="ORF">KK083_31145</name>
</gene>
<protein>
    <submittedName>
        <fullName evidence="2">TetR/AcrR family transcriptional regulator</fullName>
    </submittedName>
</protein>
<dbReference type="InterPro" id="IPR036271">
    <property type="entry name" value="Tet_transcr_reg_TetR-rel_C_sf"/>
</dbReference>
<dbReference type="SUPFAM" id="SSF48498">
    <property type="entry name" value="Tetracyclin repressor-like, C-terminal domain"/>
    <property type="match status" value="1"/>
</dbReference>
<name>A0AAP2GMC9_9BACT</name>
<evidence type="ECO:0000313" key="3">
    <source>
        <dbReference type="Proteomes" id="UP001319200"/>
    </source>
</evidence>
<feature type="domain" description="Tetracyclin repressor-like C-terminal" evidence="1">
    <location>
        <begin position="93"/>
        <end position="219"/>
    </location>
</feature>
<dbReference type="AlphaFoldDB" id="A0AAP2GMC9"/>
<organism evidence="2 3">
    <name type="scientific">Chryseosolibacter histidini</name>
    <dbReference type="NCBI Taxonomy" id="2782349"/>
    <lineage>
        <taxon>Bacteria</taxon>
        <taxon>Pseudomonadati</taxon>
        <taxon>Bacteroidota</taxon>
        <taxon>Cytophagia</taxon>
        <taxon>Cytophagales</taxon>
        <taxon>Chryseotaleaceae</taxon>
        <taxon>Chryseosolibacter</taxon>
    </lineage>
</organism>
<sequence>METTAKKSSRKSAPRGADNKIQAAYIEYVLNHGHRPASVFKFCTDLGIKEEAFYDHFGTFEGLERHIWKGFIDTTTERLKADKEYAAFSAREKILAFYYTFFEEVKSSRSFMFVQLEDHRKLELVPGFIKDFKSAYEAYVEHTLKAGQTTGEVAKRPLLDKQYPRLFWLHMGFLLMFWKNDSSAGFEKTDAAIEKSVNLAFDLIGKGAVDSVIDFAKFLYQANSRRL</sequence>
<dbReference type="RefSeq" id="WP_254170073.1">
    <property type="nucleotide sequence ID" value="NZ_JAHESF010000069.1"/>
</dbReference>
<reference evidence="2 3" key="1">
    <citation type="submission" date="2021-05" db="EMBL/GenBank/DDBJ databases">
        <title>A Polyphasic approach of four new species of the genus Ohtaekwangia: Ohtaekwangia histidinii sp. nov., Ohtaekwangia cretensis sp. nov., Ohtaekwangia indiensis sp. nov., Ohtaekwangia reichenbachii sp. nov. from diverse environment.</title>
        <authorList>
            <person name="Octaviana S."/>
        </authorList>
    </citation>
    <scope>NUCLEOTIDE SEQUENCE [LARGE SCALE GENOMIC DNA]</scope>
    <source>
        <strain evidence="2 3">PWU4</strain>
    </source>
</reference>
<accession>A0AAP2GMC9</accession>
<dbReference type="EMBL" id="JAHESF010000069">
    <property type="protein sequence ID" value="MBT1701391.1"/>
    <property type="molecule type" value="Genomic_DNA"/>
</dbReference>
<evidence type="ECO:0000313" key="2">
    <source>
        <dbReference type="EMBL" id="MBT1701391.1"/>
    </source>
</evidence>
<proteinExistence type="predicted"/>